<dbReference type="PANTHER" id="PTHR43829:SF9">
    <property type="entry name" value="AQUAPORIN-9"/>
    <property type="match status" value="1"/>
</dbReference>
<dbReference type="OrthoDB" id="9807293at2"/>
<evidence type="ECO:0000256" key="8">
    <source>
        <dbReference type="SAM" id="Phobius"/>
    </source>
</evidence>
<protein>
    <submittedName>
        <fullName evidence="9">Aquaporin family protein</fullName>
    </submittedName>
</protein>
<dbReference type="PRINTS" id="PR00783">
    <property type="entry name" value="MINTRINSICP"/>
</dbReference>
<dbReference type="AlphaFoldDB" id="A0A4V1NVF9"/>
<dbReference type="SUPFAM" id="SSF81338">
    <property type="entry name" value="Aquaporin-like"/>
    <property type="match status" value="1"/>
</dbReference>
<dbReference type="Pfam" id="PF00230">
    <property type="entry name" value="MIP"/>
    <property type="match status" value="1"/>
</dbReference>
<keyword evidence="6 8" id="KW-0472">Membrane</keyword>
<name>A0A4V1NVF9_9BACT</name>
<evidence type="ECO:0000256" key="2">
    <source>
        <dbReference type="ARBA" id="ARBA00006175"/>
    </source>
</evidence>
<feature type="transmembrane region" description="Helical" evidence="8">
    <location>
        <begin position="216"/>
        <end position="240"/>
    </location>
</feature>
<dbReference type="Gene3D" id="1.20.1080.10">
    <property type="entry name" value="Glycerol uptake facilitator protein"/>
    <property type="match status" value="1"/>
</dbReference>
<comment type="caution">
    <text evidence="9">The sequence shown here is derived from an EMBL/GenBank/DDBJ whole genome shotgun (WGS) entry which is preliminary data.</text>
</comment>
<comment type="similarity">
    <text evidence="2 7">Belongs to the MIP/aquaporin (TC 1.A.8) family.</text>
</comment>
<keyword evidence="10" id="KW-1185">Reference proteome</keyword>
<dbReference type="InterPro" id="IPR023271">
    <property type="entry name" value="Aquaporin-like"/>
</dbReference>
<evidence type="ECO:0000313" key="9">
    <source>
        <dbReference type="EMBL" id="RXS95630.1"/>
    </source>
</evidence>
<dbReference type="GO" id="GO:0005886">
    <property type="term" value="C:plasma membrane"/>
    <property type="evidence" value="ECO:0007669"/>
    <property type="project" value="TreeGrafter"/>
</dbReference>
<accession>A0A4V1NVF9</accession>
<dbReference type="InterPro" id="IPR000425">
    <property type="entry name" value="MIP"/>
</dbReference>
<evidence type="ECO:0000256" key="4">
    <source>
        <dbReference type="ARBA" id="ARBA00022692"/>
    </source>
</evidence>
<feature type="transmembrane region" description="Helical" evidence="8">
    <location>
        <begin position="84"/>
        <end position="104"/>
    </location>
</feature>
<dbReference type="InterPro" id="IPR022357">
    <property type="entry name" value="MIP_CS"/>
</dbReference>
<evidence type="ECO:0000256" key="5">
    <source>
        <dbReference type="ARBA" id="ARBA00022989"/>
    </source>
</evidence>
<feature type="transmembrane region" description="Helical" evidence="8">
    <location>
        <begin position="6"/>
        <end position="28"/>
    </location>
</feature>
<sequence length="242" mass="24922">MRSPFVGEFVGTLVMILLGDGVVAGVLLKRSKAENSGWIVITAGWAFAVLCGIFAANLFGSTDAHLNPAITLAFACKTGDFAKLVPYAIAQIAGAFCGALLVWLHYLPHWKITEDPALKLGVFCTAPAVRSLPANLLSEIITTATLILIVGAMSSKLVLSTGAAAGLTPYLVGCLVWGLGLSLGGTTGYAINPARDFGPRLAHAVLPIAGKGRSDWGYAGIPIVGPAIGGVIAGLILRWIGA</sequence>
<evidence type="ECO:0000256" key="6">
    <source>
        <dbReference type="ARBA" id="ARBA00023136"/>
    </source>
</evidence>
<organism evidence="9 10">
    <name type="scientific">Silvibacterium dinghuense</name>
    <dbReference type="NCBI Taxonomy" id="1560006"/>
    <lineage>
        <taxon>Bacteria</taxon>
        <taxon>Pseudomonadati</taxon>
        <taxon>Acidobacteriota</taxon>
        <taxon>Terriglobia</taxon>
        <taxon>Terriglobales</taxon>
        <taxon>Acidobacteriaceae</taxon>
        <taxon>Silvibacterium</taxon>
    </lineage>
</organism>
<dbReference type="PROSITE" id="PS00221">
    <property type="entry name" value="MIP"/>
    <property type="match status" value="1"/>
</dbReference>
<evidence type="ECO:0000256" key="3">
    <source>
        <dbReference type="ARBA" id="ARBA00022448"/>
    </source>
</evidence>
<feature type="transmembrane region" description="Helical" evidence="8">
    <location>
        <begin position="37"/>
        <end position="59"/>
    </location>
</feature>
<dbReference type="InterPro" id="IPR050363">
    <property type="entry name" value="MIP/Aquaporin"/>
</dbReference>
<proteinExistence type="inferred from homology"/>
<reference evidence="9 10" key="1">
    <citation type="journal article" date="2016" name="Int. J. Syst. Evol. Microbiol.">
        <title>Acidipila dinghuensis sp. nov., an acidobacterium isolated from forest soil.</title>
        <authorList>
            <person name="Jiang Y.W."/>
            <person name="Wang J."/>
            <person name="Chen M.H."/>
            <person name="Lv Y.Y."/>
            <person name="Qiu L.H."/>
        </authorList>
    </citation>
    <scope>NUCLEOTIDE SEQUENCE [LARGE SCALE GENOMIC DNA]</scope>
    <source>
        <strain evidence="9 10">DHOF10</strain>
    </source>
</reference>
<dbReference type="Proteomes" id="UP000290253">
    <property type="component" value="Unassembled WGS sequence"/>
</dbReference>
<comment type="subcellular location">
    <subcellularLocation>
        <location evidence="1">Membrane</location>
        <topology evidence="1">Multi-pass membrane protein</topology>
    </subcellularLocation>
</comment>
<evidence type="ECO:0000256" key="1">
    <source>
        <dbReference type="ARBA" id="ARBA00004141"/>
    </source>
</evidence>
<dbReference type="EMBL" id="SDMK01000002">
    <property type="protein sequence ID" value="RXS95630.1"/>
    <property type="molecule type" value="Genomic_DNA"/>
</dbReference>
<keyword evidence="5 8" id="KW-1133">Transmembrane helix</keyword>
<feature type="transmembrane region" description="Helical" evidence="8">
    <location>
        <begin position="171"/>
        <end position="191"/>
    </location>
</feature>
<dbReference type="GO" id="GO:0015254">
    <property type="term" value="F:glycerol channel activity"/>
    <property type="evidence" value="ECO:0007669"/>
    <property type="project" value="TreeGrafter"/>
</dbReference>
<keyword evidence="4 7" id="KW-0812">Transmembrane</keyword>
<keyword evidence="3 7" id="KW-0813">Transport</keyword>
<gene>
    <name evidence="9" type="ORF">ESZ00_13795</name>
</gene>
<dbReference type="PANTHER" id="PTHR43829">
    <property type="entry name" value="AQUAPORIN OR AQUAGLYCEROPORIN RELATED"/>
    <property type="match status" value="1"/>
</dbReference>
<feature type="transmembrane region" description="Helical" evidence="8">
    <location>
        <begin position="140"/>
        <end position="159"/>
    </location>
</feature>
<evidence type="ECO:0000313" key="10">
    <source>
        <dbReference type="Proteomes" id="UP000290253"/>
    </source>
</evidence>
<dbReference type="RefSeq" id="WP_129208826.1">
    <property type="nucleotide sequence ID" value="NZ_BMGU01000004.1"/>
</dbReference>
<evidence type="ECO:0000256" key="7">
    <source>
        <dbReference type="RuleBase" id="RU000477"/>
    </source>
</evidence>